<protein>
    <submittedName>
        <fullName evidence="1">Uncharacterized protein</fullName>
    </submittedName>
</protein>
<organism evidence="1 2">
    <name type="scientific">Pyxidicoccus parkwayensis</name>
    <dbReference type="NCBI Taxonomy" id="2813578"/>
    <lineage>
        <taxon>Bacteria</taxon>
        <taxon>Pseudomonadati</taxon>
        <taxon>Myxococcota</taxon>
        <taxon>Myxococcia</taxon>
        <taxon>Myxococcales</taxon>
        <taxon>Cystobacterineae</taxon>
        <taxon>Myxococcaceae</taxon>
        <taxon>Pyxidicoccus</taxon>
    </lineage>
</organism>
<dbReference type="Proteomes" id="UP000662747">
    <property type="component" value="Chromosome"/>
</dbReference>
<evidence type="ECO:0000313" key="2">
    <source>
        <dbReference type="Proteomes" id="UP000662747"/>
    </source>
</evidence>
<evidence type="ECO:0000313" key="1">
    <source>
        <dbReference type="EMBL" id="QSQ20101.1"/>
    </source>
</evidence>
<reference evidence="1 2" key="1">
    <citation type="submission" date="2021-02" db="EMBL/GenBank/DDBJ databases">
        <title>De Novo genome assembly of isolated myxobacteria.</title>
        <authorList>
            <person name="Stevens D.C."/>
        </authorList>
    </citation>
    <scope>NUCLEOTIDE SEQUENCE [LARGE SCALE GENOMIC DNA]</scope>
    <source>
        <strain evidence="2">SCPEA02</strain>
    </source>
</reference>
<proteinExistence type="predicted"/>
<sequence>MRVSLLGVAVSGVLPSLVALGEASCALHLLHAPLDNWLRAVDTYLEPGWRSRGPGFLTGYALRCVAVSLGVFRYVEEPARRRLAARERPAPAAGLDVGMAGGH</sequence>
<name>A0ABX7NRS6_9BACT</name>
<dbReference type="EMBL" id="CP071090">
    <property type="protein sequence ID" value="QSQ20101.1"/>
    <property type="molecule type" value="Genomic_DNA"/>
</dbReference>
<dbReference type="RefSeq" id="WP_206721682.1">
    <property type="nucleotide sequence ID" value="NZ_CP071090.1"/>
</dbReference>
<gene>
    <name evidence="1" type="ORF">JY651_33180</name>
</gene>
<accession>A0ABX7NRS6</accession>
<keyword evidence="2" id="KW-1185">Reference proteome</keyword>